<comment type="caution">
    <text evidence="1">The sequence shown here is derived from an EMBL/GenBank/DDBJ whole genome shotgun (WGS) entry which is preliminary data.</text>
</comment>
<protein>
    <submittedName>
        <fullName evidence="1">Uncharacterized protein</fullName>
    </submittedName>
</protein>
<evidence type="ECO:0000313" key="1">
    <source>
        <dbReference type="EMBL" id="KAK0135471.1"/>
    </source>
</evidence>
<dbReference type="EMBL" id="JAOPHQ010005424">
    <property type="protein sequence ID" value="KAK0135471.1"/>
    <property type="molecule type" value="Genomic_DNA"/>
</dbReference>
<dbReference type="PANTHER" id="PTHR35617">
    <property type="entry name" value="PHAGE_INTEGRASE DOMAIN-CONTAINING PROTEIN"/>
    <property type="match status" value="1"/>
</dbReference>
<proteinExistence type="predicted"/>
<reference evidence="1" key="1">
    <citation type="journal article" date="2023" name="Front. Mar. Sci.">
        <title>A new Merluccius polli reference genome to investigate the effects of global change in West African waters.</title>
        <authorList>
            <person name="Mateo J.L."/>
            <person name="Blanco-Fernandez C."/>
            <person name="Garcia-Vazquez E."/>
            <person name="Machado-Schiaffino G."/>
        </authorList>
    </citation>
    <scope>NUCLEOTIDE SEQUENCE</scope>
    <source>
        <strain evidence="1">C29</strain>
        <tissue evidence="1">Fin</tissue>
    </source>
</reference>
<evidence type="ECO:0000313" key="2">
    <source>
        <dbReference type="Proteomes" id="UP001174136"/>
    </source>
</evidence>
<dbReference type="Proteomes" id="UP001174136">
    <property type="component" value="Unassembled WGS sequence"/>
</dbReference>
<organism evidence="1 2">
    <name type="scientific">Merluccius polli</name>
    <name type="common">Benguela hake</name>
    <name type="synonym">Merluccius cadenati</name>
    <dbReference type="NCBI Taxonomy" id="89951"/>
    <lineage>
        <taxon>Eukaryota</taxon>
        <taxon>Metazoa</taxon>
        <taxon>Chordata</taxon>
        <taxon>Craniata</taxon>
        <taxon>Vertebrata</taxon>
        <taxon>Euteleostomi</taxon>
        <taxon>Actinopterygii</taxon>
        <taxon>Neopterygii</taxon>
        <taxon>Teleostei</taxon>
        <taxon>Neoteleostei</taxon>
        <taxon>Acanthomorphata</taxon>
        <taxon>Zeiogadaria</taxon>
        <taxon>Gadariae</taxon>
        <taxon>Gadiformes</taxon>
        <taxon>Gadoidei</taxon>
        <taxon>Merlucciidae</taxon>
        <taxon>Merluccius</taxon>
    </lineage>
</organism>
<sequence>MPLVLEALCQPPFEPLGNTAFLLAIASAKRVGELHSLSVSQACMSWNADGSGVALWLNPSFLPKRMSASHANQCIMLVAYDPTHLWGVPLGDICAAANWASPCTFARFYRVNVAAPHALNEVGAGFLVTSLVLAIKC</sequence>
<dbReference type="PANTHER" id="PTHR35617:SF3">
    <property type="entry name" value="CORE-BINDING (CB) DOMAIN-CONTAINING PROTEIN"/>
    <property type="match status" value="1"/>
</dbReference>
<keyword evidence="2" id="KW-1185">Reference proteome</keyword>
<accession>A0AA47NRB6</accession>
<name>A0AA47NRB6_MERPO</name>
<dbReference type="AlphaFoldDB" id="A0AA47NRB6"/>
<gene>
    <name evidence="1" type="ORF">N1851_028682</name>
</gene>